<evidence type="ECO:0000259" key="5">
    <source>
        <dbReference type="PROSITE" id="PS50931"/>
    </source>
</evidence>
<keyword evidence="2" id="KW-0805">Transcription regulation</keyword>
<accession>A0ABN1JKB2</accession>
<dbReference type="Pfam" id="PF03466">
    <property type="entry name" value="LysR_substrate"/>
    <property type="match status" value="1"/>
</dbReference>
<dbReference type="Gene3D" id="1.10.10.10">
    <property type="entry name" value="Winged helix-like DNA-binding domain superfamily/Winged helix DNA-binding domain"/>
    <property type="match status" value="1"/>
</dbReference>
<dbReference type="EMBL" id="BAAAEW010000003">
    <property type="protein sequence ID" value="GAA0741634.1"/>
    <property type="molecule type" value="Genomic_DNA"/>
</dbReference>
<evidence type="ECO:0000256" key="1">
    <source>
        <dbReference type="ARBA" id="ARBA00009437"/>
    </source>
</evidence>
<keyword evidence="4" id="KW-0804">Transcription</keyword>
<dbReference type="PANTHER" id="PTHR30118:SF15">
    <property type="entry name" value="TRANSCRIPTIONAL REGULATORY PROTEIN"/>
    <property type="match status" value="1"/>
</dbReference>
<proteinExistence type="inferred from homology"/>
<comment type="caution">
    <text evidence="6">The sequence shown here is derived from an EMBL/GenBank/DDBJ whole genome shotgun (WGS) entry which is preliminary data.</text>
</comment>
<dbReference type="InterPro" id="IPR037402">
    <property type="entry name" value="YidZ_PBP2"/>
</dbReference>
<comment type="similarity">
    <text evidence="1">Belongs to the LysR transcriptional regulatory family.</text>
</comment>
<evidence type="ECO:0000313" key="6">
    <source>
        <dbReference type="EMBL" id="GAA0741634.1"/>
    </source>
</evidence>
<dbReference type="InterPro" id="IPR050389">
    <property type="entry name" value="LysR-type_TF"/>
</dbReference>
<dbReference type="InterPro" id="IPR036388">
    <property type="entry name" value="WH-like_DNA-bd_sf"/>
</dbReference>
<dbReference type="InterPro" id="IPR005119">
    <property type="entry name" value="LysR_subst-bd"/>
</dbReference>
<dbReference type="Proteomes" id="UP001500279">
    <property type="component" value="Unassembled WGS sequence"/>
</dbReference>
<dbReference type="PANTHER" id="PTHR30118">
    <property type="entry name" value="HTH-TYPE TRANSCRIPTIONAL REGULATOR LEUO-RELATED"/>
    <property type="match status" value="1"/>
</dbReference>
<gene>
    <name evidence="6" type="ORF">GCM10009107_04390</name>
</gene>
<dbReference type="Pfam" id="PF00126">
    <property type="entry name" value="HTH_1"/>
    <property type="match status" value="1"/>
</dbReference>
<dbReference type="PROSITE" id="PS50931">
    <property type="entry name" value="HTH_LYSR"/>
    <property type="match status" value="1"/>
</dbReference>
<reference evidence="6 7" key="1">
    <citation type="journal article" date="2019" name="Int. J. Syst. Evol. Microbiol.">
        <title>The Global Catalogue of Microorganisms (GCM) 10K type strain sequencing project: providing services to taxonomists for standard genome sequencing and annotation.</title>
        <authorList>
            <consortium name="The Broad Institute Genomics Platform"/>
            <consortium name="The Broad Institute Genome Sequencing Center for Infectious Disease"/>
            <person name="Wu L."/>
            <person name="Ma J."/>
        </authorList>
    </citation>
    <scope>NUCLEOTIDE SEQUENCE [LARGE SCALE GENOMIC DNA]</scope>
    <source>
        <strain evidence="6 7">JCM 15503</strain>
    </source>
</reference>
<name>A0ABN1JKB2_9BURK</name>
<keyword evidence="3" id="KW-0238">DNA-binding</keyword>
<dbReference type="InterPro" id="IPR000847">
    <property type="entry name" value="LysR_HTH_N"/>
</dbReference>
<evidence type="ECO:0000256" key="2">
    <source>
        <dbReference type="ARBA" id="ARBA00023015"/>
    </source>
</evidence>
<evidence type="ECO:0000313" key="7">
    <source>
        <dbReference type="Proteomes" id="UP001500279"/>
    </source>
</evidence>
<feature type="domain" description="HTH lysR-type" evidence="5">
    <location>
        <begin position="1"/>
        <end position="58"/>
    </location>
</feature>
<protein>
    <submittedName>
        <fullName evidence="6">LysR family transcriptional regulator</fullName>
    </submittedName>
</protein>
<sequence>MDLNLLVAFDALMRERSVTRAGLRIGRTQPAMSAALARLRHLLKDELFVRSAAGLRPTPRATELAEPITAALAQLQQTLAFTQPFEPASSTATFTLALSDHPALVTLPRLVPLLAKAAPGVTLRVKAFTAREDAVAMLDAGQADAAVGVPGSATPRILTAPMFSEPFVCVLRRGHAQAKRRLTLERFLAMDHLLVSPEGDGVGLVDLKLAEQGLQRRVALRLPQLFAATAVVTRSDLMATLMVGAVQASGLGDQLVLLPPPLAVDEVPFVLHWHRRSDALASQRWFREQVLAVGRALVAERALQAAAPKIAR</sequence>
<evidence type="ECO:0000256" key="3">
    <source>
        <dbReference type="ARBA" id="ARBA00023125"/>
    </source>
</evidence>
<dbReference type="CDD" id="cd08417">
    <property type="entry name" value="PBP2_Nitroaromatics_like"/>
    <property type="match status" value="1"/>
</dbReference>
<dbReference type="Gene3D" id="3.40.190.10">
    <property type="entry name" value="Periplasmic binding protein-like II"/>
    <property type="match status" value="2"/>
</dbReference>
<organism evidence="6 7">
    <name type="scientific">Ideonella azotifigens</name>
    <dbReference type="NCBI Taxonomy" id="513160"/>
    <lineage>
        <taxon>Bacteria</taxon>
        <taxon>Pseudomonadati</taxon>
        <taxon>Pseudomonadota</taxon>
        <taxon>Betaproteobacteria</taxon>
        <taxon>Burkholderiales</taxon>
        <taxon>Sphaerotilaceae</taxon>
        <taxon>Ideonella</taxon>
    </lineage>
</organism>
<dbReference type="InterPro" id="IPR036390">
    <property type="entry name" value="WH_DNA-bd_sf"/>
</dbReference>
<dbReference type="SUPFAM" id="SSF46785">
    <property type="entry name" value="Winged helix' DNA-binding domain"/>
    <property type="match status" value="1"/>
</dbReference>
<keyword evidence="7" id="KW-1185">Reference proteome</keyword>
<evidence type="ECO:0000256" key="4">
    <source>
        <dbReference type="ARBA" id="ARBA00023163"/>
    </source>
</evidence>
<dbReference type="SUPFAM" id="SSF53850">
    <property type="entry name" value="Periplasmic binding protein-like II"/>
    <property type="match status" value="1"/>
</dbReference>